<keyword evidence="1" id="KW-0812">Transmembrane</keyword>
<evidence type="ECO:0000313" key="3">
    <source>
        <dbReference type="Proteomes" id="UP001476798"/>
    </source>
</evidence>
<proteinExistence type="predicted"/>
<accession>A0ABV0P683</accession>
<evidence type="ECO:0000313" key="2">
    <source>
        <dbReference type="EMBL" id="MEQ2178956.1"/>
    </source>
</evidence>
<gene>
    <name evidence="2" type="ORF">GOODEAATRI_019520</name>
</gene>
<feature type="transmembrane region" description="Helical" evidence="1">
    <location>
        <begin position="15"/>
        <end position="39"/>
    </location>
</feature>
<sequence length="148" mass="16554">MYIQQGGEDRRNLAFLIHFVMNVVVVSLLSISTAIDCILYRLEHRKHVSEKNSSRSLDVRLLVASSFGAVDHQLFHYHGNGCDRSQKPPGGSLSEMGCSAGAPTWPAELFYRRRPQLGALPPHSDGSYAHKCLYCPRSYRNTDCCGQK</sequence>
<name>A0ABV0P683_9TELE</name>
<organism evidence="2 3">
    <name type="scientific">Goodea atripinnis</name>
    <dbReference type="NCBI Taxonomy" id="208336"/>
    <lineage>
        <taxon>Eukaryota</taxon>
        <taxon>Metazoa</taxon>
        <taxon>Chordata</taxon>
        <taxon>Craniata</taxon>
        <taxon>Vertebrata</taxon>
        <taxon>Euteleostomi</taxon>
        <taxon>Actinopterygii</taxon>
        <taxon>Neopterygii</taxon>
        <taxon>Teleostei</taxon>
        <taxon>Neoteleostei</taxon>
        <taxon>Acanthomorphata</taxon>
        <taxon>Ovalentaria</taxon>
        <taxon>Atherinomorphae</taxon>
        <taxon>Cyprinodontiformes</taxon>
        <taxon>Goodeidae</taxon>
        <taxon>Goodea</taxon>
    </lineage>
</organism>
<dbReference type="Proteomes" id="UP001476798">
    <property type="component" value="Unassembled WGS sequence"/>
</dbReference>
<dbReference type="EMBL" id="JAHRIO010061707">
    <property type="protein sequence ID" value="MEQ2178956.1"/>
    <property type="molecule type" value="Genomic_DNA"/>
</dbReference>
<reference evidence="2 3" key="1">
    <citation type="submission" date="2021-06" db="EMBL/GenBank/DDBJ databases">
        <authorList>
            <person name="Palmer J.M."/>
        </authorList>
    </citation>
    <scope>NUCLEOTIDE SEQUENCE [LARGE SCALE GENOMIC DNA]</scope>
    <source>
        <strain evidence="2 3">GA_2019</strain>
        <tissue evidence="2">Muscle</tissue>
    </source>
</reference>
<keyword evidence="1" id="KW-1133">Transmembrane helix</keyword>
<evidence type="ECO:0000256" key="1">
    <source>
        <dbReference type="SAM" id="Phobius"/>
    </source>
</evidence>
<comment type="caution">
    <text evidence="2">The sequence shown here is derived from an EMBL/GenBank/DDBJ whole genome shotgun (WGS) entry which is preliminary data.</text>
</comment>
<keyword evidence="1" id="KW-0472">Membrane</keyword>
<keyword evidence="3" id="KW-1185">Reference proteome</keyword>
<protein>
    <submittedName>
        <fullName evidence="2">Uncharacterized protein</fullName>
    </submittedName>
</protein>